<dbReference type="CDD" id="cd06547">
    <property type="entry name" value="GH85_ENGase"/>
    <property type="match status" value="1"/>
</dbReference>
<name>A0A9J7IZL1_SPOLT</name>
<dbReference type="PANTHER" id="PTHR13246">
    <property type="entry name" value="ENDO BETA N-ACETYLGLUCOSAMINIDASE"/>
    <property type="match status" value="1"/>
</dbReference>
<sequence length="802" mass="89403">MKSTKKIESQFVCKPLDSYSEILLFLENPPPWRTLCKEMTPHSDYLIRNIEINNKDSWSLERPEKFCHFDPDLEDVKRYESKSLPKTLVCHDMANGYHDDSVIEGTSKFDAYTFYNWAGIDIFCYFSHHLITIPPVGWINVGHAHGVKVIGTIITEWGDGIEFWDQVLSSETKYQDVASALVAIAKTLKFDGYLLNVENKVTRPDMLLQFVKYFHRMLHAELPHATLLWYDSVTVSGTLNWQNKLNEKNMAFFEACDGLFTNYSWTKEDVESSAALAGSRITDLYIGIDVWGRNFYGGGQFNTQEAVKVVHAAGCSLAVFAPAWTHEALGAEHVANEQAGAQQAGAQEAGAQQAGAQQVGAEQPAASPSHVAMGEDMEQYAKVELRERALWGSLWPFLNTRVPNQLPFQTSFCRGLGKKRFLYGEVLNPSPWYNLRHQQYQPNSAHGPHGYILTPLENLATVHRAVQYKDKKGIIRIRNTFQQSRHSLHATKDTLHEEAAADFDDVAPPDVDTKQYKAKTSLRNIFRPKTLRIASDDGESAAAGAGRAADAQPGAEPDDAHKAQSMLTTSVNLKLGVADKLRYGLARVRGERACLELYLRDAFSGGSCLRVNPSDELCAEHRVTRLLHCDWPCEAALIFCVVTKCLPAFPDQSLNVKLYMKNAAGQELVVVLTGREVAAGGALGAGAAGTRHVYPLRTAAEPVRSALRTYLLLSQPGFYVPIDNLFGWTVRYYEVDVPGARVTSVNLRTAMEQGGILLGHFAVCRKLMNQSWMKTIENTVRLATNKPARGFNDDYEDLCVAQ</sequence>
<keyword evidence="3" id="KW-1185">Reference proteome</keyword>
<feature type="compositionally biased region" description="Low complexity" evidence="1">
    <location>
        <begin position="339"/>
        <end position="366"/>
    </location>
</feature>
<dbReference type="InterPro" id="IPR032979">
    <property type="entry name" value="ENGase"/>
</dbReference>
<reference evidence="4" key="1">
    <citation type="submission" date="2025-08" db="UniProtKB">
        <authorList>
            <consortium name="RefSeq"/>
        </authorList>
    </citation>
    <scope>IDENTIFICATION</scope>
    <source>
        <strain evidence="4">Ishihara</strain>
        <tissue evidence="4">Whole body</tissue>
    </source>
</reference>
<evidence type="ECO:0000256" key="1">
    <source>
        <dbReference type="SAM" id="MobiDB-lite"/>
    </source>
</evidence>
<dbReference type="OrthoDB" id="284473at2759"/>
<dbReference type="AlphaFoldDB" id="A0A9J7IZL1"/>
<feature type="region of interest" description="Disordered" evidence="1">
    <location>
        <begin position="339"/>
        <end position="370"/>
    </location>
</feature>
<dbReference type="PANTHER" id="PTHR13246:SF1">
    <property type="entry name" value="CYTOSOLIC ENDO-BETA-N-ACETYLGLUCOSAMINIDASE"/>
    <property type="match status" value="1"/>
</dbReference>
<evidence type="ECO:0000313" key="3">
    <source>
        <dbReference type="Proteomes" id="UP000301870"/>
    </source>
</evidence>
<dbReference type="Proteomes" id="UP000301870">
    <property type="component" value="Chromosome 29"/>
</dbReference>
<gene>
    <name evidence="4" type="primary">LOC111359434</name>
</gene>
<dbReference type="RefSeq" id="XP_022830760.1">
    <property type="nucleotide sequence ID" value="XM_022974992.1"/>
</dbReference>
<dbReference type="CTD" id="64772"/>
<evidence type="ECO:0000259" key="2">
    <source>
        <dbReference type="Pfam" id="PF03644"/>
    </source>
</evidence>
<accession>A0A9J7IZL1</accession>
<feature type="compositionally biased region" description="Low complexity" evidence="1">
    <location>
        <begin position="540"/>
        <end position="555"/>
    </location>
</feature>
<dbReference type="GO" id="GO:0033925">
    <property type="term" value="F:mannosyl-glycoprotein endo-beta-N-acetylglucosaminidase activity"/>
    <property type="evidence" value="ECO:0007669"/>
    <property type="project" value="UniProtKB-EC"/>
</dbReference>
<dbReference type="KEGG" id="sliu:111359434"/>
<feature type="domain" description="Cytosolic endo-beta-N-acetylglucosaminidase TIM barrel" evidence="2">
    <location>
        <begin position="97"/>
        <end position="419"/>
    </location>
</feature>
<dbReference type="InterPro" id="IPR005201">
    <property type="entry name" value="TIM_ENGase"/>
</dbReference>
<proteinExistence type="predicted"/>
<dbReference type="GO" id="GO:0005829">
    <property type="term" value="C:cytosol"/>
    <property type="evidence" value="ECO:0007669"/>
    <property type="project" value="UniProtKB-SubCell"/>
</dbReference>
<dbReference type="Pfam" id="PF03644">
    <property type="entry name" value="Glyco_hydro_85"/>
    <property type="match status" value="1"/>
</dbReference>
<protein>
    <submittedName>
        <fullName evidence="4">Uncharacterized protein LOC111359434 isoform X1</fullName>
    </submittedName>
</protein>
<dbReference type="Gene3D" id="3.20.20.80">
    <property type="entry name" value="Glycosidases"/>
    <property type="match status" value="1"/>
</dbReference>
<organism evidence="3 4">
    <name type="scientific">Spodoptera litura</name>
    <name type="common">Asian cotton leafworm</name>
    <dbReference type="NCBI Taxonomy" id="69820"/>
    <lineage>
        <taxon>Eukaryota</taxon>
        <taxon>Metazoa</taxon>
        <taxon>Ecdysozoa</taxon>
        <taxon>Arthropoda</taxon>
        <taxon>Hexapoda</taxon>
        <taxon>Insecta</taxon>
        <taxon>Pterygota</taxon>
        <taxon>Neoptera</taxon>
        <taxon>Endopterygota</taxon>
        <taxon>Lepidoptera</taxon>
        <taxon>Glossata</taxon>
        <taxon>Ditrysia</taxon>
        <taxon>Noctuoidea</taxon>
        <taxon>Noctuidae</taxon>
        <taxon>Amphipyrinae</taxon>
        <taxon>Spodoptera</taxon>
    </lineage>
</organism>
<feature type="region of interest" description="Disordered" evidence="1">
    <location>
        <begin position="537"/>
        <end position="562"/>
    </location>
</feature>
<dbReference type="Gene3D" id="2.60.120.260">
    <property type="entry name" value="Galactose-binding domain-like"/>
    <property type="match status" value="1"/>
</dbReference>
<dbReference type="GeneID" id="111359434"/>
<evidence type="ECO:0000313" key="4">
    <source>
        <dbReference type="RefSeq" id="XP_022830760.1"/>
    </source>
</evidence>